<gene>
    <name evidence="6" type="ORF">AMS68_000123</name>
</gene>
<evidence type="ECO:0000256" key="5">
    <source>
        <dbReference type="SAM" id="Phobius"/>
    </source>
</evidence>
<feature type="transmembrane region" description="Helical" evidence="5">
    <location>
        <begin position="119"/>
        <end position="140"/>
    </location>
</feature>
<dbReference type="AlphaFoldDB" id="A0A6H0XIR0"/>
<dbReference type="Proteomes" id="UP000503462">
    <property type="component" value="Chromosome 1"/>
</dbReference>
<evidence type="ECO:0000313" key="7">
    <source>
        <dbReference type="Proteomes" id="UP000503462"/>
    </source>
</evidence>
<dbReference type="EMBL" id="CP051139">
    <property type="protein sequence ID" value="QIW94605.1"/>
    <property type="molecule type" value="Genomic_DNA"/>
</dbReference>
<organism evidence="6 7">
    <name type="scientific">Peltaster fructicola</name>
    <dbReference type="NCBI Taxonomy" id="286661"/>
    <lineage>
        <taxon>Eukaryota</taxon>
        <taxon>Fungi</taxon>
        <taxon>Dikarya</taxon>
        <taxon>Ascomycota</taxon>
        <taxon>Pezizomycotina</taxon>
        <taxon>Dothideomycetes</taxon>
        <taxon>Dothideomycetes incertae sedis</taxon>
        <taxon>Peltaster</taxon>
    </lineage>
</organism>
<dbReference type="OrthoDB" id="2122304at2759"/>
<evidence type="ECO:0000313" key="6">
    <source>
        <dbReference type="EMBL" id="QIW94605.1"/>
    </source>
</evidence>
<evidence type="ECO:0000256" key="1">
    <source>
        <dbReference type="ARBA" id="ARBA00004370"/>
    </source>
</evidence>
<keyword evidence="4 5" id="KW-0472">Membrane</keyword>
<protein>
    <recommendedName>
        <fullName evidence="8">MAPEG family protein</fullName>
    </recommendedName>
</protein>
<keyword evidence="2 5" id="KW-0812">Transmembrane</keyword>
<keyword evidence="3 5" id="KW-1133">Transmembrane helix</keyword>
<evidence type="ECO:0008006" key="8">
    <source>
        <dbReference type="Google" id="ProtNLM"/>
    </source>
</evidence>
<dbReference type="PANTHER" id="PTHR35371:SF2">
    <property type="entry name" value="MAPEG FAMILY PROTEIN"/>
    <property type="match status" value="1"/>
</dbReference>
<feature type="transmembrane region" description="Helical" evidence="5">
    <location>
        <begin position="20"/>
        <end position="38"/>
    </location>
</feature>
<name>A0A6H0XIR0_9PEZI</name>
<sequence>MPPSIHNVGLHAINETSAALNYTPGFLAFHFIFAYGLLSSRTLKQYYGIDHNVSPRYDLKDFGEEAVRTGKITRRQLEMLKRNESASANAVENYTLLAGALCLANIAGVNRSTINTAGLTYTAARIAYAAIYILVDHPWWSQMRGITWWIGNGSCLFLLWRSWQKLNS</sequence>
<dbReference type="PANTHER" id="PTHR35371">
    <property type="entry name" value="INNER MEMBRANE PROTEIN"/>
    <property type="match status" value="1"/>
</dbReference>
<comment type="subcellular location">
    <subcellularLocation>
        <location evidence="1">Membrane</location>
    </subcellularLocation>
</comment>
<dbReference type="InterPro" id="IPR001129">
    <property type="entry name" value="Membr-assoc_MAPEG"/>
</dbReference>
<dbReference type="Gene3D" id="1.20.120.550">
    <property type="entry name" value="Membrane associated eicosanoid/glutathione metabolism-like domain"/>
    <property type="match status" value="1"/>
</dbReference>
<feature type="transmembrane region" description="Helical" evidence="5">
    <location>
        <begin position="146"/>
        <end position="163"/>
    </location>
</feature>
<dbReference type="Pfam" id="PF01124">
    <property type="entry name" value="MAPEG"/>
    <property type="match status" value="1"/>
</dbReference>
<keyword evidence="7" id="KW-1185">Reference proteome</keyword>
<dbReference type="SUPFAM" id="SSF161084">
    <property type="entry name" value="MAPEG domain-like"/>
    <property type="match status" value="1"/>
</dbReference>
<proteinExistence type="predicted"/>
<evidence type="ECO:0000256" key="2">
    <source>
        <dbReference type="ARBA" id="ARBA00022692"/>
    </source>
</evidence>
<dbReference type="InterPro" id="IPR023352">
    <property type="entry name" value="MAPEG-like_dom_sf"/>
</dbReference>
<accession>A0A6H0XIR0</accession>
<evidence type="ECO:0000256" key="4">
    <source>
        <dbReference type="ARBA" id="ARBA00023136"/>
    </source>
</evidence>
<dbReference type="GO" id="GO:0016020">
    <property type="term" value="C:membrane"/>
    <property type="evidence" value="ECO:0007669"/>
    <property type="project" value="UniProtKB-SubCell"/>
</dbReference>
<evidence type="ECO:0000256" key="3">
    <source>
        <dbReference type="ARBA" id="ARBA00022989"/>
    </source>
</evidence>
<reference evidence="6 7" key="1">
    <citation type="journal article" date="2016" name="Sci. Rep.">
        <title>Peltaster fructicola genome reveals evolution from an invasive phytopathogen to an ectophytic parasite.</title>
        <authorList>
            <person name="Xu C."/>
            <person name="Chen H."/>
            <person name="Gleason M.L."/>
            <person name="Xu J.R."/>
            <person name="Liu H."/>
            <person name="Zhang R."/>
            <person name="Sun G."/>
        </authorList>
    </citation>
    <scope>NUCLEOTIDE SEQUENCE [LARGE SCALE GENOMIC DNA]</scope>
    <source>
        <strain evidence="6 7">LNHT1506</strain>
    </source>
</reference>